<dbReference type="Proteomes" id="UP000197024">
    <property type="component" value="Chromosome"/>
</dbReference>
<dbReference type="EMBL" id="CP021995">
    <property type="protein sequence ID" value="ASD27740.1"/>
    <property type="molecule type" value="Genomic_DNA"/>
</dbReference>
<evidence type="ECO:0008006" key="3">
    <source>
        <dbReference type="Google" id="ProtNLM"/>
    </source>
</evidence>
<reference evidence="1 2" key="1">
    <citation type="submission" date="2017-06" db="EMBL/GenBank/DDBJ databases">
        <title>Biodegradation of gentamicin by bacterial consortia AMQD4 in synthetic medium and raw gentamicin sewage.</title>
        <authorList>
            <person name="Chang H."/>
            <person name="Feng Y."/>
            <person name="Li Z."/>
            <person name="Xue J."/>
            <person name="Cheng D."/>
        </authorList>
    </citation>
    <scope>NUCLEOTIDE SEQUENCE [LARGE SCALE GENOMIC DNA]</scope>
    <source>
        <strain evidence="1 2">BZC3</strain>
    </source>
</reference>
<dbReference type="RefSeq" id="WP_088411310.1">
    <property type="nucleotide sequence ID" value="NZ_CP021995.1"/>
</dbReference>
<organism evidence="1 2">
    <name type="scientific">Brevundimonas diminuta</name>
    <name type="common">Pseudomonas diminuta</name>
    <dbReference type="NCBI Taxonomy" id="293"/>
    <lineage>
        <taxon>Bacteria</taxon>
        <taxon>Pseudomonadati</taxon>
        <taxon>Pseudomonadota</taxon>
        <taxon>Alphaproteobacteria</taxon>
        <taxon>Caulobacterales</taxon>
        <taxon>Caulobacteraceae</taxon>
        <taxon>Brevundimonas</taxon>
    </lineage>
</organism>
<accession>A0A1Z3LZV0</accession>
<dbReference type="AlphaFoldDB" id="A0A1Z3LZV0"/>
<reference evidence="1 2" key="2">
    <citation type="submission" date="2017-06" db="EMBL/GenBank/DDBJ databases">
        <authorList>
            <person name="Kim H.J."/>
            <person name="Triplett B.A."/>
        </authorList>
    </citation>
    <scope>NUCLEOTIDE SEQUENCE [LARGE SCALE GENOMIC DNA]</scope>
    <source>
        <strain evidence="1 2">BZC3</strain>
    </source>
</reference>
<dbReference type="InterPro" id="IPR027375">
    <property type="entry name" value="DKNYY"/>
</dbReference>
<gene>
    <name evidence="1" type="ORF">CD943_13100</name>
</gene>
<sequence length="645" mass="72776">MPDLNALFPFPYAHWYAASLFLDTGRPRAEVLARLGARLDQWRQCNERYRQLHFANTSWVASAYRHNGLPAPEEDRKLFNHLRAHDGLELVISGSFSMRRELGALRQAIEADPRIGPFANSDWIAHYICERCFPTIRYVHDGAHVFVDGEPISDRKGAALTGVDPLSFRQLGDRWFRDDSRVYGQGETPTKRFWFVARGADPDSFLVLNERYGADKAAGYYITNLRLPTEEPGTFGIVSYYYGRGQKPGIHVWESHYAKDSRKVYAYGVAIEGADAPSFHSIGDEGQYFADKNSIYWENKPILGADRDSFTCASDAGQYRAYDKDRPYYAGQPQSVSGEFDHWSRYFEERPEIADGWWRKEKARREAAPQSTDQLTPVGGPFYSDGTRILVKPEAPCDGEWVSLDHFDHDSFRYLTDVFGRDRHGLRYFTPGLEQYGQEPVKGADPASFETIDGPWFRDKRQAYYFDSKIPMSELAIVRADMTSFEVLGGAYARDANGLIVEGARKRNIDDAAAVKALGHTFARMGETLLYRGKPVAKPGKIDPDTARGVHDQLLIDANGHMLFRGTYRKPIADLDPATLTFLNRAFAVDAHHAYALTDSGLLLCGEIDRDLVQPAGPYAVRVAKTRFHVSSGQLKQMPLEDDGV</sequence>
<protein>
    <recommendedName>
        <fullName evidence="3">DKNYY family protein</fullName>
    </recommendedName>
</protein>
<name>A0A1Z3LZV0_BREDI</name>
<proteinExistence type="predicted"/>
<evidence type="ECO:0000313" key="1">
    <source>
        <dbReference type="EMBL" id="ASD27740.1"/>
    </source>
</evidence>
<dbReference type="Pfam" id="PF13644">
    <property type="entry name" value="DKNYY"/>
    <property type="match status" value="1"/>
</dbReference>
<evidence type="ECO:0000313" key="2">
    <source>
        <dbReference type="Proteomes" id="UP000197024"/>
    </source>
</evidence>